<sequence length="414" mass="44865">MEKYRVFSDESTGVHPFIPVAYMKAQLSPPSSLAVRVCSLSVSLVAFVCKTILVGARLLLLFFSAFLAALTQQFLLIFLPFPYMHWLLSLWLMALPARLALFALGVWNVDEQAADFRRLKIRAPPPNAPSPWSAFLSLPAAPVVSFRPVGVSSSDAKKIRSCRVCLASFTGLVEPLYLAYRLAPRFALVHEHGGFSFCSIWDFLKFSLQFRLAPGQGTYRTLSALLLAHEKSSTACMPVVIFPEGQKSNGTCILQWTAAAGVAGGDGRNDTAGFDAAALQLLDGRVAEVGCIYTAIAGAGTGKEPRAAVPYGPPHTVHPPMHHLRLLLSTARHGVAFVWAAPSAVQASVQQQLQSLGGAGASASASQILSSLREVMTRMLPGLTAVKSKGGKDLCKFNEYWEKTQQEQYLKNNR</sequence>
<evidence type="ECO:0000256" key="5">
    <source>
        <dbReference type="ARBA" id="ARBA00023136"/>
    </source>
</evidence>
<keyword evidence="2 7" id="KW-0812">Transmembrane</keyword>
<feature type="transmembrane region" description="Helical" evidence="7">
    <location>
        <begin position="59"/>
        <end position="79"/>
    </location>
</feature>
<dbReference type="GO" id="GO:0006629">
    <property type="term" value="P:lipid metabolic process"/>
    <property type="evidence" value="ECO:0007669"/>
    <property type="project" value="UniProtKB-KW"/>
</dbReference>
<dbReference type="PANTHER" id="PTHR23063:SF61">
    <property type="entry name" value="CHROMOSOME UNDETERMINED SCAFFOLD_7, WHOLE GENOME SHOTGUN SEQUENCE"/>
    <property type="match status" value="1"/>
</dbReference>
<evidence type="ECO:0000256" key="6">
    <source>
        <dbReference type="ARBA" id="ARBA00023315"/>
    </source>
</evidence>
<dbReference type="EMBL" id="NWUJ01000006">
    <property type="protein sequence ID" value="PFH34674.1"/>
    <property type="molecule type" value="Genomic_DNA"/>
</dbReference>
<keyword evidence="9" id="KW-1185">Reference proteome</keyword>
<evidence type="ECO:0000313" key="8">
    <source>
        <dbReference type="EMBL" id="PFH34674.1"/>
    </source>
</evidence>
<keyword evidence="4" id="KW-0443">Lipid metabolism</keyword>
<dbReference type="OrthoDB" id="272512at2759"/>
<organism evidence="8 9">
    <name type="scientific">Besnoitia besnoiti</name>
    <name type="common">Apicomplexan protozoan</name>
    <dbReference type="NCBI Taxonomy" id="94643"/>
    <lineage>
        <taxon>Eukaryota</taxon>
        <taxon>Sar</taxon>
        <taxon>Alveolata</taxon>
        <taxon>Apicomplexa</taxon>
        <taxon>Conoidasida</taxon>
        <taxon>Coccidia</taxon>
        <taxon>Eucoccidiorida</taxon>
        <taxon>Eimeriorina</taxon>
        <taxon>Sarcocystidae</taxon>
        <taxon>Besnoitia</taxon>
    </lineage>
</organism>
<feature type="transmembrane region" description="Helical" evidence="7">
    <location>
        <begin position="33"/>
        <end position="53"/>
    </location>
</feature>
<keyword evidence="1" id="KW-0808">Transferase</keyword>
<keyword evidence="6" id="KW-0012">Acyltransferase</keyword>
<keyword evidence="3 7" id="KW-1133">Transmembrane helix</keyword>
<dbReference type="VEuPathDB" id="ToxoDB:BESB_067070"/>
<comment type="caution">
    <text evidence="8">The sequence shown here is derived from an EMBL/GenBank/DDBJ whole genome shotgun (WGS) entry which is preliminary data.</text>
</comment>
<dbReference type="PANTHER" id="PTHR23063">
    <property type="entry name" value="PHOSPHOLIPID ACYLTRANSFERASE"/>
    <property type="match status" value="1"/>
</dbReference>
<evidence type="ECO:0008006" key="10">
    <source>
        <dbReference type="Google" id="ProtNLM"/>
    </source>
</evidence>
<evidence type="ECO:0000256" key="7">
    <source>
        <dbReference type="SAM" id="Phobius"/>
    </source>
</evidence>
<dbReference type="STRING" id="94643.A0A2A9MBS3"/>
<evidence type="ECO:0000256" key="1">
    <source>
        <dbReference type="ARBA" id="ARBA00022679"/>
    </source>
</evidence>
<evidence type="ECO:0000256" key="4">
    <source>
        <dbReference type="ARBA" id="ARBA00023098"/>
    </source>
</evidence>
<evidence type="ECO:0000256" key="3">
    <source>
        <dbReference type="ARBA" id="ARBA00022989"/>
    </source>
</evidence>
<proteinExistence type="predicted"/>
<dbReference type="KEGG" id="bbes:BESB_067070"/>
<dbReference type="AlphaFoldDB" id="A0A2A9MBS3"/>
<protein>
    <recommendedName>
        <fullName evidence="10">Transmembrane protein</fullName>
    </recommendedName>
</protein>
<gene>
    <name evidence="8" type="ORF">BESB_067070</name>
</gene>
<accession>A0A2A9MBS3</accession>
<evidence type="ECO:0000313" key="9">
    <source>
        <dbReference type="Proteomes" id="UP000224006"/>
    </source>
</evidence>
<dbReference type="Proteomes" id="UP000224006">
    <property type="component" value="Chromosome VI"/>
</dbReference>
<evidence type="ECO:0000256" key="2">
    <source>
        <dbReference type="ARBA" id="ARBA00022692"/>
    </source>
</evidence>
<reference evidence="8 9" key="1">
    <citation type="submission" date="2017-09" db="EMBL/GenBank/DDBJ databases">
        <title>Genome sequencing of Besnoitia besnoiti strain Bb-Ger1.</title>
        <authorList>
            <person name="Schares G."/>
            <person name="Venepally P."/>
            <person name="Lorenzi H.A."/>
        </authorList>
    </citation>
    <scope>NUCLEOTIDE SEQUENCE [LARGE SCALE GENOMIC DNA]</scope>
    <source>
        <strain evidence="8 9">Bb-Ger1</strain>
    </source>
</reference>
<feature type="transmembrane region" description="Helical" evidence="7">
    <location>
        <begin position="86"/>
        <end position="107"/>
    </location>
</feature>
<dbReference type="GeneID" id="40311633"/>
<dbReference type="RefSeq" id="XP_029218683.1">
    <property type="nucleotide sequence ID" value="XM_029365100.1"/>
</dbReference>
<dbReference type="GO" id="GO:0016746">
    <property type="term" value="F:acyltransferase activity"/>
    <property type="evidence" value="ECO:0007669"/>
    <property type="project" value="UniProtKB-KW"/>
</dbReference>
<keyword evidence="5 7" id="KW-0472">Membrane</keyword>
<name>A0A2A9MBS3_BESBE</name>